<evidence type="ECO:0000256" key="1">
    <source>
        <dbReference type="ARBA" id="ARBA00004651"/>
    </source>
</evidence>
<organism evidence="8 9">
    <name type="scientific">Allorhizobium taibaishanense</name>
    <dbReference type="NCBI Taxonomy" id="887144"/>
    <lineage>
        <taxon>Bacteria</taxon>
        <taxon>Pseudomonadati</taxon>
        <taxon>Pseudomonadota</taxon>
        <taxon>Alphaproteobacteria</taxon>
        <taxon>Hyphomicrobiales</taxon>
        <taxon>Rhizobiaceae</taxon>
        <taxon>Rhizobium/Agrobacterium group</taxon>
        <taxon>Allorhizobium</taxon>
    </lineage>
</organism>
<dbReference type="GO" id="GO:0005886">
    <property type="term" value="C:plasma membrane"/>
    <property type="evidence" value="ECO:0007669"/>
    <property type="project" value="UniProtKB-SubCell"/>
</dbReference>
<evidence type="ECO:0000256" key="6">
    <source>
        <dbReference type="SAM" id="Phobius"/>
    </source>
</evidence>
<protein>
    <submittedName>
        <fullName evidence="7">Uncharacterized membrane-anchored protein YitT (DUF2179 family)</fullName>
    </submittedName>
</protein>
<feature type="transmembrane region" description="Helical" evidence="6">
    <location>
        <begin position="91"/>
        <end position="111"/>
    </location>
</feature>
<keyword evidence="9" id="KW-1185">Reference proteome</keyword>
<dbReference type="STRING" id="887144.BJF91_07635"/>
<evidence type="ECO:0000256" key="4">
    <source>
        <dbReference type="ARBA" id="ARBA00022989"/>
    </source>
</evidence>
<dbReference type="EMBL" id="MKIN01000020">
    <property type="protein sequence ID" value="OLP51082.1"/>
    <property type="molecule type" value="Genomic_DNA"/>
</dbReference>
<keyword evidence="3 6" id="KW-0812">Transmembrane</keyword>
<dbReference type="EMBL" id="JACIED010000005">
    <property type="protein sequence ID" value="MBB4009364.1"/>
    <property type="molecule type" value="Genomic_DNA"/>
</dbReference>
<keyword evidence="4 6" id="KW-1133">Transmembrane helix</keyword>
<keyword evidence="2" id="KW-1003">Cell membrane</keyword>
<dbReference type="Proteomes" id="UP000544107">
    <property type="component" value="Unassembled WGS sequence"/>
</dbReference>
<evidence type="ECO:0000313" key="9">
    <source>
        <dbReference type="Proteomes" id="UP000185598"/>
    </source>
</evidence>
<reference evidence="8 9" key="1">
    <citation type="submission" date="2016-09" db="EMBL/GenBank/DDBJ databases">
        <title>Rhizobium oryziradicis sp. nov., isolated from the root of rice.</title>
        <authorList>
            <person name="Zhao J."/>
            <person name="Zhang X."/>
        </authorList>
    </citation>
    <scope>NUCLEOTIDE SEQUENCE [LARGE SCALE GENOMIC DNA]</scope>
    <source>
        <strain evidence="8 9">14971</strain>
    </source>
</reference>
<evidence type="ECO:0000313" key="8">
    <source>
        <dbReference type="EMBL" id="OLP51082.1"/>
    </source>
</evidence>
<dbReference type="InterPro" id="IPR051461">
    <property type="entry name" value="UPF0750_membrane"/>
</dbReference>
<comment type="subcellular location">
    <subcellularLocation>
        <location evidence="1">Cell membrane</location>
        <topology evidence="1">Multi-pass membrane protein</topology>
    </subcellularLocation>
</comment>
<dbReference type="OrthoDB" id="3296441at2"/>
<dbReference type="Pfam" id="PF02588">
    <property type="entry name" value="YitT_membrane"/>
    <property type="match status" value="1"/>
</dbReference>
<proteinExistence type="predicted"/>
<dbReference type="Proteomes" id="UP000185598">
    <property type="component" value="Unassembled WGS sequence"/>
</dbReference>
<feature type="transmembrane region" description="Helical" evidence="6">
    <location>
        <begin position="123"/>
        <end position="141"/>
    </location>
</feature>
<feature type="transmembrane region" description="Helical" evidence="6">
    <location>
        <begin position="187"/>
        <end position="205"/>
    </location>
</feature>
<evidence type="ECO:0000256" key="3">
    <source>
        <dbReference type="ARBA" id="ARBA00022692"/>
    </source>
</evidence>
<evidence type="ECO:0000256" key="2">
    <source>
        <dbReference type="ARBA" id="ARBA00022475"/>
    </source>
</evidence>
<feature type="transmembrane region" description="Helical" evidence="6">
    <location>
        <begin position="60"/>
        <end position="84"/>
    </location>
</feature>
<feature type="transmembrane region" description="Helical" evidence="6">
    <location>
        <begin position="30"/>
        <end position="48"/>
    </location>
</feature>
<evidence type="ECO:0000256" key="5">
    <source>
        <dbReference type="ARBA" id="ARBA00023136"/>
    </source>
</evidence>
<dbReference type="RefSeq" id="WP_075613786.1">
    <property type="nucleotide sequence ID" value="NZ_JACIED010000005.1"/>
</dbReference>
<evidence type="ECO:0000313" key="10">
    <source>
        <dbReference type="Proteomes" id="UP000544107"/>
    </source>
</evidence>
<evidence type="ECO:0000313" key="7">
    <source>
        <dbReference type="EMBL" id="MBB4009364.1"/>
    </source>
</evidence>
<reference evidence="7 10" key="2">
    <citation type="submission" date="2020-08" db="EMBL/GenBank/DDBJ databases">
        <title>Genomic Encyclopedia of Type Strains, Phase IV (KMG-IV): sequencing the most valuable type-strain genomes for metagenomic binning, comparative biology and taxonomic classification.</title>
        <authorList>
            <person name="Goeker M."/>
        </authorList>
    </citation>
    <scope>NUCLEOTIDE SEQUENCE [LARGE SCALE GENOMIC DNA]</scope>
    <source>
        <strain evidence="7 10">DSM 100021</strain>
    </source>
</reference>
<sequence length="215" mass="22754">MTVADEQAASDLKPIAAGPEQHSLLDDIQGLLAGSMLAALGVVMLSNAKLLSGGTAGVGFLLHYLLGVGFGPIFFAINLPFYYFAFRRMGLAFTVKTFIAVLLTSVLSALLPKFIGFAMLDPLVAALFGGLLIGTGMLALFRHQASLGGFGILALFLQDRFGWRAGLVQLCFDAMVLAASFFVATPGVIACSIIGAVVVNLTLAINHRRDRYIAR</sequence>
<dbReference type="AlphaFoldDB" id="A0A1Q9A906"/>
<keyword evidence="5 6" id="KW-0472">Membrane</keyword>
<dbReference type="PANTHER" id="PTHR33545:SF5">
    <property type="entry name" value="UPF0750 MEMBRANE PROTEIN YITT"/>
    <property type="match status" value="1"/>
</dbReference>
<accession>A0A1Q9A906</accession>
<dbReference type="PANTHER" id="PTHR33545">
    <property type="entry name" value="UPF0750 MEMBRANE PROTEIN YITT-RELATED"/>
    <property type="match status" value="1"/>
</dbReference>
<name>A0A1Q9A906_9HYPH</name>
<gene>
    <name evidence="8" type="ORF">BJF91_07635</name>
    <name evidence="7" type="ORF">GGQ71_003652</name>
</gene>
<dbReference type="InterPro" id="IPR003740">
    <property type="entry name" value="YitT"/>
</dbReference>
<comment type="caution">
    <text evidence="8">The sequence shown here is derived from an EMBL/GenBank/DDBJ whole genome shotgun (WGS) entry which is preliminary data.</text>
</comment>